<dbReference type="OrthoDB" id="10202912at2759"/>
<keyword evidence="3" id="KW-1185">Reference proteome</keyword>
<evidence type="ECO:0000313" key="2">
    <source>
        <dbReference type="EMBL" id="GAU91072.1"/>
    </source>
</evidence>
<feature type="chain" id="PRO_5008897594" evidence="1">
    <location>
        <begin position="27"/>
        <end position="177"/>
    </location>
</feature>
<protein>
    <submittedName>
        <fullName evidence="2">Uncharacterized protein</fullName>
    </submittedName>
</protein>
<sequence length="177" mass="18621">MFSIDVSPHYRRHWAMFLVIISGILAGSTGGQAAAAAAADGGRVDVKSFACDYYSDGSNICFNSFRDAGHANDKDPKRLHGFNLVGEGEAVKGSWTVNDGFFSALDTSPRARKYIGTCKFESKWTCTGLTTSHDKEGSFVSTVGGGIFSGDSYTGRPGGPIKVAAKSASFPTALSAD</sequence>
<proteinExistence type="predicted"/>
<feature type="signal peptide" evidence="1">
    <location>
        <begin position="1"/>
        <end position="26"/>
    </location>
</feature>
<dbReference type="EMBL" id="BDGG01000002">
    <property type="protein sequence ID" value="GAU91072.1"/>
    <property type="molecule type" value="Genomic_DNA"/>
</dbReference>
<accession>A0A1D1UTN6</accession>
<gene>
    <name evidence="2" type="primary">RvY_03396</name>
    <name evidence="2" type="synonym">RvY_03396.1</name>
    <name evidence="2" type="ORF">RvY_03396-1</name>
</gene>
<evidence type="ECO:0000313" key="3">
    <source>
        <dbReference type="Proteomes" id="UP000186922"/>
    </source>
</evidence>
<organism evidence="2 3">
    <name type="scientific">Ramazzottius varieornatus</name>
    <name type="common">Water bear</name>
    <name type="synonym">Tardigrade</name>
    <dbReference type="NCBI Taxonomy" id="947166"/>
    <lineage>
        <taxon>Eukaryota</taxon>
        <taxon>Metazoa</taxon>
        <taxon>Ecdysozoa</taxon>
        <taxon>Tardigrada</taxon>
        <taxon>Eutardigrada</taxon>
        <taxon>Parachela</taxon>
        <taxon>Hypsibioidea</taxon>
        <taxon>Ramazzottiidae</taxon>
        <taxon>Ramazzottius</taxon>
    </lineage>
</organism>
<dbReference type="AlphaFoldDB" id="A0A1D1UTN6"/>
<evidence type="ECO:0000256" key="1">
    <source>
        <dbReference type="SAM" id="SignalP"/>
    </source>
</evidence>
<keyword evidence="1" id="KW-0732">Signal</keyword>
<dbReference type="Proteomes" id="UP000186922">
    <property type="component" value="Unassembled WGS sequence"/>
</dbReference>
<name>A0A1D1UTN6_RAMVA</name>
<reference evidence="2 3" key="1">
    <citation type="journal article" date="2016" name="Nat. Commun.">
        <title>Extremotolerant tardigrade genome and improved radiotolerance of human cultured cells by tardigrade-unique protein.</title>
        <authorList>
            <person name="Hashimoto T."/>
            <person name="Horikawa D.D."/>
            <person name="Saito Y."/>
            <person name="Kuwahara H."/>
            <person name="Kozuka-Hata H."/>
            <person name="Shin-I T."/>
            <person name="Minakuchi Y."/>
            <person name="Ohishi K."/>
            <person name="Motoyama A."/>
            <person name="Aizu T."/>
            <person name="Enomoto A."/>
            <person name="Kondo K."/>
            <person name="Tanaka S."/>
            <person name="Hara Y."/>
            <person name="Koshikawa S."/>
            <person name="Sagara H."/>
            <person name="Miura T."/>
            <person name="Yokobori S."/>
            <person name="Miyagawa K."/>
            <person name="Suzuki Y."/>
            <person name="Kubo T."/>
            <person name="Oyama M."/>
            <person name="Kohara Y."/>
            <person name="Fujiyama A."/>
            <person name="Arakawa K."/>
            <person name="Katayama T."/>
            <person name="Toyoda A."/>
            <person name="Kunieda T."/>
        </authorList>
    </citation>
    <scope>NUCLEOTIDE SEQUENCE [LARGE SCALE GENOMIC DNA]</scope>
    <source>
        <strain evidence="2 3">YOKOZUNA-1</strain>
    </source>
</reference>
<comment type="caution">
    <text evidence="2">The sequence shown here is derived from an EMBL/GenBank/DDBJ whole genome shotgun (WGS) entry which is preliminary data.</text>
</comment>